<dbReference type="AlphaFoldDB" id="A0A0D2DNN1"/>
<dbReference type="Gene3D" id="1.20.1250.20">
    <property type="entry name" value="MFS general substrate transporter like domains"/>
    <property type="match status" value="2"/>
</dbReference>
<dbReference type="GO" id="GO:0015174">
    <property type="term" value="F:basic amino acid transmembrane transporter activity"/>
    <property type="evidence" value="ECO:0007669"/>
    <property type="project" value="TreeGrafter"/>
</dbReference>
<feature type="transmembrane region" description="Helical" evidence="6">
    <location>
        <begin position="499"/>
        <end position="519"/>
    </location>
</feature>
<feature type="transmembrane region" description="Helical" evidence="6">
    <location>
        <begin position="168"/>
        <end position="187"/>
    </location>
</feature>
<gene>
    <name evidence="8" type="ORF">PV04_08844</name>
</gene>
<dbReference type="Pfam" id="PF07690">
    <property type="entry name" value="MFS_1"/>
    <property type="match status" value="1"/>
</dbReference>
<feature type="transmembrane region" description="Helical" evidence="6">
    <location>
        <begin position="229"/>
        <end position="248"/>
    </location>
</feature>
<dbReference type="InterPro" id="IPR020846">
    <property type="entry name" value="MFS_dom"/>
</dbReference>
<evidence type="ECO:0000259" key="7">
    <source>
        <dbReference type="PROSITE" id="PS50850"/>
    </source>
</evidence>
<feature type="compositionally biased region" description="Acidic residues" evidence="5">
    <location>
        <begin position="602"/>
        <end position="635"/>
    </location>
</feature>
<dbReference type="FunFam" id="1.20.1720.10:FF:000024">
    <property type="entry name" value="MFS multidrug transporter, putative"/>
    <property type="match status" value="1"/>
</dbReference>
<dbReference type="GO" id="GO:0000329">
    <property type="term" value="C:fungal-type vacuole membrane"/>
    <property type="evidence" value="ECO:0007669"/>
    <property type="project" value="TreeGrafter"/>
</dbReference>
<feature type="transmembrane region" description="Helical" evidence="6">
    <location>
        <begin position="327"/>
        <end position="349"/>
    </location>
</feature>
<feature type="transmembrane region" description="Helical" evidence="6">
    <location>
        <begin position="572"/>
        <end position="591"/>
    </location>
</feature>
<feature type="transmembrane region" description="Helical" evidence="6">
    <location>
        <begin position="137"/>
        <end position="156"/>
    </location>
</feature>
<feature type="transmembrane region" description="Helical" evidence="6">
    <location>
        <begin position="464"/>
        <end position="487"/>
    </location>
</feature>
<evidence type="ECO:0000256" key="3">
    <source>
        <dbReference type="ARBA" id="ARBA00022989"/>
    </source>
</evidence>
<proteinExistence type="predicted"/>
<evidence type="ECO:0000256" key="6">
    <source>
        <dbReference type="SAM" id="Phobius"/>
    </source>
</evidence>
<dbReference type="PROSITE" id="PS50850">
    <property type="entry name" value="MFS"/>
    <property type="match status" value="1"/>
</dbReference>
<evidence type="ECO:0000256" key="2">
    <source>
        <dbReference type="ARBA" id="ARBA00022692"/>
    </source>
</evidence>
<reference evidence="8 9" key="1">
    <citation type="submission" date="2015-01" db="EMBL/GenBank/DDBJ databases">
        <title>The Genome Sequence of Capronia semiimmersa CBS27337.</title>
        <authorList>
            <consortium name="The Broad Institute Genomics Platform"/>
            <person name="Cuomo C."/>
            <person name="de Hoog S."/>
            <person name="Gorbushina A."/>
            <person name="Stielow B."/>
            <person name="Teixiera M."/>
            <person name="Abouelleil A."/>
            <person name="Chapman S.B."/>
            <person name="Priest M."/>
            <person name="Young S.K."/>
            <person name="Wortman J."/>
            <person name="Nusbaum C."/>
            <person name="Birren B."/>
        </authorList>
    </citation>
    <scope>NUCLEOTIDE SEQUENCE [LARGE SCALE GENOMIC DNA]</scope>
    <source>
        <strain evidence="8 9">CBS 27337</strain>
    </source>
</reference>
<feature type="transmembrane region" description="Helical" evidence="6">
    <location>
        <begin position="102"/>
        <end position="125"/>
    </location>
</feature>
<sequence length="682" mass="73818">MRSKVTGYIPAYLRRRHWAETELPRTKYPHTHLPHYSSETKNVDHKSLLNLMTALGQRGGADMLEPASPQPTETTTLLLKSDIERRRDVPYRDVISGPRFHFLFWSIIFGCTIAFFDTTLMASSHPVITSYFNASNAASWLSTVFYLTSTVFQPIFGRVSDNIGRRPVLLFAIVMFFTSTAWCGAAGDIGSFIAARAVSGIGAGGVMSLASILTSDMVKIEYRGIYQSYYNLAYGVGNGLGAALGGFLCDKLGWRAAFYVQLPFIAVYGVLAVLSCPDNLGPNLAKTQGKTIRESFRSFDAYGTTGMVLTVSGLILGVNLGGNVFTWTHPFVISSLVVAVIAGVGLVFVERKAERPILPLRLFTTRPVANVIGSNFVASITVNAVLFNIPLYLQAVRQTSPTTSGFYLFPPLVGASIAAIAVGFYITVTRRLKPPMTVGSLLALGGAVAVTCLSADTPAKLVPWLIPFVSIGQGTFFPAATIAVLALNSQEDQAVATTTLGLVRSLGSILGVALSSWVLQNALPIYLNKYVTAPDTATKEHIIRTVRESIRSIRHLDPVHKNQVINAYASSLRATFIVAIVFATISALLILPAHLPRLQSQEDMDGPEDGVYLPEDEPINETTSSEDETEVDDESALPATPTRTITRTTTAGTSHSGPRTLSRRSTSLGEPIERRASFDTSF</sequence>
<feature type="compositionally biased region" description="Polar residues" evidence="5">
    <location>
        <begin position="654"/>
        <end position="668"/>
    </location>
</feature>
<feature type="compositionally biased region" description="Low complexity" evidence="5">
    <location>
        <begin position="638"/>
        <end position="653"/>
    </location>
</feature>
<name>A0A0D2DNN1_9EURO</name>
<feature type="transmembrane region" description="Helical" evidence="6">
    <location>
        <begin position="260"/>
        <end position="280"/>
    </location>
</feature>
<dbReference type="InterPro" id="IPR011701">
    <property type="entry name" value="MFS"/>
</dbReference>
<dbReference type="PANTHER" id="PTHR23501">
    <property type="entry name" value="MAJOR FACILITATOR SUPERFAMILY"/>
    <property type="match status" value="1"/>
</dbReference>
<dbReference type="SUPFAM" id="SSF103473">
    <property type="entry name" value="MFS general substrate transporter"/>
    <property type="match status" value="2"/>
</dbReference>
<feature type="compositionally biased region" description="Basic and acidic residues" evidence="5">
    <location>
        <begin position="671"/>
        <end position="682"/>
    </location>
</feature>
<feature type="region of interest" description="Disordered" evidence="5">
    <location>
        <begin position="600"/>
        <end position="682"/>
    </location>
</feature>
<feature type="transmembrane region" description="Helical" evidence="6">
    <location>
        <begin position="193"/>
        <end position="217"/>
    </location>
</feature>
<evidence type="ECO:0000256" key="1">
    <source>
        <dbReference type="ARBA" id="ARBA00004141"/>
    </source>
</evidence>
<keyword evidence="3 6" id="KW-1133">Transmembrane helix</keyword>
<feature type="transmembrane region" description="Helical" evidence="6">
    <location>
        <begin position="405"/>
        <end position="426"/>
    </location>
</feature>
<keyword evidence="4 6" id="KW-0472">Membrane</keyword>
<comment type="subcellular location">
    <subcellularLocation>
        <location evidence="1">Membrane</location>
        <topology evidence="1">Multi-pass membrane protein</topology>
    </subcellularLocation>
</comment>
<feature type="transmembrane region" description="Helical" evidence="6">
    <location>
        <begin position="301"/>
        <end position="321"/>
    </location>
</feature>
<dbReference type="PANTHER" id="PTHR23501:SF67">
    <property type="entry name" value="MFS MULTIDRUG EFFLUX TRANSPORTER (EUROFUNG)"/>
    <property type="match status" value="1"/>
</dbReference>
<evidence type="ECO:0000256" key="5">
    <source>
        <dbReference type="SAM" id="MobiDB-lite"/>
    </source>
</evidence>
<dbReference type="InterPro" id="IPR036259">
    <property type="entry name" value="MFS_trans_sf"/>
</dbReference>
<evidence type="ECO:0000256" key="4">
    <source>
        <dbReference type="ARBA" id="ARBA00023136"/>
    </source>
</evidence>
<accession>A0A0D2DNN1</accession>
<keyword evidence="2 6" id="KW-0812">Transmembrane</keyword>
<dbReference type="Proteomes" id="UP000054266">
    <property type="component" value="Unassembled WGS sequence"/>
</dbReference>
<feature type="transmembrane region" description="Helical" evidence="6">
    <location>
        <begin position="370"/>
        <end position="393"/>
    </location>
</feature>
<keyword evidence="9" id="KW-1185">Reference proteome</keyword>
<protein>
    <recommendedName>
        <fullName evidence="7">Major facilitator superfamily (MFS) profile domain-containing protein</fullName>
    </recommendedName>
</protein>
<evidence type="ECO:0000313" key="8">
    <source>
        <dbReference type="EMBL" id="KIW63872.1"/>
    </source>
</evidence>
<feature type="domain" description="Major facilitator superfamily (MFS) profile" evidence="7">
    <location>
        <begin position="103"/>
        <end position="598"/>
    </location>
</feature>
<organism evidence="8 9">
    <name type="scientific">Phialophora macrospora</name>
    <dbReference type="NCBI Taxonomy" id="1851006"/>
    <lineage>
        <taxon>Eukaryota</taxon>
        <taxon>Fungi</taxon>
        <taxon>Dikarya</taxon>
        <taxon>Ascomycota</taxon>
        <taxon>Pezizomycotina</taxon>
        <taxon>Eurotiomycetes</taxon>
        <taxon>Chaetothyriomycetidae</taxon>
        <taxon>Chaetothyriales</taxon>
        <taxon>Herpotrichiellaceae</taxon>
        <taxon>Phialophora</taxon>
    </lineage>
</organism>
<dbReference type="EMBL" id="KN846961">
    <property type="protein sequence ID" value="KIW63872.1"/>
    <property type="molecule type" value="Genomic_DNA"/>
</dbReference>
<evidence type="ECO:0000313" key="9">
    <source>
        <dbReference type="Proteomes" id="UP000054266"/>
    </source>
</evidence>
<feature type="transmembrane region" description="Helical" evidence="6">
    <location>
        <begin position="438"/>
        <end position="458"/>
    </location>
</feature>